<evidence type="ECO:0000313" key="5">
    <source>
        <dbReference type="Proteomes" id="UP001597506"/>
    </source>
</evidence>
<dbReference type="Proteomes" id="UP001597506">
    <property type="component" value="Unassembled WGS sequence"/>
</dbReference>
<reference evidence="5" key="1">
    <citation type="journal article" date="2019" name="Int. J. Syst. Evol. Microbiol.">
        <title>The Global Catalogue of Microorganisms (GCM) 10K type strain sequencing project: providing services to taxonomists for standard genome sequencing and annotation.</title>
        <authorList>
            <consortium name="The Broad Institute Genomics Platform"/>
            <consortium name="The Broad Institute Genome Sequencing Center for Infectious Disease"/>
            <person name="Wu L."/>
            <person name="Ma J."/>
        </authorList>
    </citation>
    <scope>NUCLEOTIDE SEQUENCE [LARGE SCALE GENOMIC DNA]</scope>
    <source>
        <strain evidence="5">KCTC 3913</strain>
    </source>
</reference>
<dbReference type="InterPro" id="IPR000182">
    <property type="entry name" value="GNAT_dom"/>
</dbReference>
<evidence type="ECO:0000313" key="4">
    <source>
        <dbReference type="EMBL" id="MFD2680849.1"/>
    </source>
</evidence>
<feature type="domain" description="N-acetyltransferase" evidence="3">
    <location>
        <begin position="1"/>
        <end position="165"/>
    </location>
</feature>
<dbReference type="InterPro" id="IPR016181">
    <property type="entry name" value="Acyl_CoA_acyltransferase"/>
</dbReference>
<dbReference type="SUPFAM" id="SSF55729">
    <property type="entry name" value="Acyl-CoA N-acyltransferases (Nat)"/>
    <property type="match status" value="1"/>
</dbReference>
<dbReference type="EC" id="2.3.1.-" evidence="4"/>
<dbReference type="PANTHER" id="PTHR43420">
    <property type="entry name" value="ACETYLTRANSFERASE"/>
    <property type="match status" value="1"/>
</dbReference>
<proteinExistence type="predicted"/>
<sequence>MKIIPFRVQGYYFNKMIALYCSIFGTDPIGMKKQFQHHSKYPNFEGYLAIAGHQVAGYIYGYTSIKGQYYHDLLESHLQSDREWLKDCMELVELGVHPQYRRQGIAKQLIQTLLQNRREKTALLTTRKDNHQAISFYKRQGWVVIREGFYPNVPHEYIIMGKVIKNIHGKKLST</sequence>
<dbReference type="Gene3D" id="3.40.630.30">
    <property type="match status" value="1"/>
</dbReference>
<keyword evidence="2 4" id="KW-0012">Acyltransferase</keyword>
<dbReference type="Pfam" id="PF00583">
    <property type="entry name" value="Acetyltransf_1"/>
    <property type="match status" value="1"/>
</dbReference>
<dbReference type="GO" id="GO:0016746">
    <property type="term" value="F:acyltransferase activity"/>
    <property type="evidence" value="ECO:0007669"/>
    <property type="project" value="UniProtKB-KW"/>
</dbReference>
<evidence type="ECO:0000256" key="2">
    <source>
        <dbReference type="ARBA" id="ARBA00023315"/>
    </source>
</evidence>
<dbReference type="InterPro" id="IPR050680">
    <property type="entry name" value="YpeA/RimI_acetyltransf"/>
</dbReference>
<evidence type="ECO:0000256" key="1">
    <source>
        <dbReference type="ARBA" id="ARBA00022679"/>
    </source>
</evidence>
<organism evidence="4 5">
    <name type="scientific">Bacillus seohaeanensis</name>
    <dbReference type="NCBI Taxonomy" id="284580"/>
    <lineage>
        <taxon>Bacteria</taxon>
        <taxon>Bacillati</taxon>
        <taxon>Bacillota</taxon>
        <taxon>Bacilli</taxon>
        <taxon>Bacillales</taxon>
        <taxon>Bacillaceae</taxon>
        <taxon>Bacillus</taxon>
    </lineage>
</organism>
<evidence type="ECO:0000259" key="3">
    <source>
        <dbReference type="PROSITE" id="PS51186"/>
    </source>
</evidence>
<dbReference type="EMBL" id="JBHUMF010000019">
    <property type="protein sequence ID" value="MFD2680849.1"/>
    <property type="molecule type" value="Genomic_DNA"/>
</dbReference>
<keyword evidence="5" id="KW-1185">Reference proteome</keyword>
<dbReference type="CDD" id="cd04301">
    <property type="entry name" value="NAT_SF"/>
    <property type="match status" value="1"/>
</dbReference>
<name>A0ABW5RQW2_9BACI</name>
<keyword evidence="1 4" id="KW-0808">Transferase</keyword>
<dbReference type="RefSeq" id="WP_071413364.1">
    <property type="nucleotide sequence ID" value="NZ_JBHUMF010000019.1"/>
</dbReference>
<accession>A0ABW5RQW2</accession>
<gene>
    <name evidence="4" type="ORF">ACFSUL_08815</name>
</gene>
<comment type="caution">
    <text evidence="4">The sequence shown here is derived from an EMBL/GenBank/DDBJ whole genome shotgun (WGS) entry which is preliminary data.</text>
</comment>
<protein>
    <submittedName>
        <fullName evidence="4">GNAT family N-acetyltransferase</fullName>
        <ecNumber evidence="4">2.3.1.-</ecNumber>
    </submittedName>
</protein>
<dbReference type="PROSITE" id="PS51186">
    <property type="entry name" value="GNAT"/>
    <property type="match status" value="1"/>
</dbReference>